<dbReference type="EMBL" id="PXOQ01000007">
    <property type="protein sequence ID" value="PSG90278.1"/>
    <property type="molecule type" value="Genomic_DNA"/>
</dbReference>
<dbReference type="InterPro" id="IPR036291">
    <property type="entry name" value="NAD(P)-bd_dom_sf"/>
</dbReference>
<dbReference type="EC" id="1.1.1.133" evidence="3 6"/>
<dbReference type="Gene3D" id="3.40.50.720">
    <property type="entry name" value="NAD(P)-binding Rossmann-like Domain"/>
    <property type="match status" value="1"/>
</dbReference>
<dbReference type="PANTHER" id="PTHR10491:SF4">
    <property type="entry name" value="METHIONINE ADENOSYLTRANSFERASE 2 SUBUNIT BETA"/>
    <property type="match status" value="1"/>
</dbReference>
<proteinExistence type="inferred from homology"/>
<dbReference type="GO" id="GO:0019305">
    <property type="term" value="P:dTDP-rhamnose biosynthetic process"/>
    <property type="evidence" value="ECO:0007669"/>
    <property type="project" value="UniProtKB-UniPathway"/>
</dbReference>
<comment type="pathway">
    <text evidence="1 6">Carbohydrate biosynthesis; dTDP-L-rhamnose biosynthesis.</text>
</comment>
<dbReference type="Pfam" id="PF04321">
    <property type="entry name" value="RmlD_sub_bind"/>
    <property type="match status" value="1"/>
</dbReference>
<feature type="domain" description="RmlD-like substrate binding" evidence="7">
    <location>
        <begin position="3"/>
        <end position="280"/>
    </location>
</feature>
<evidence type="ECO:0000256" key="6">
    <source>
        <dbReference type="RuleBase" id="RU364082"/>
    </source>
</evidence>
<dbReference type="CDD" id="cd05254">
    <property type="entry name" value="dTDP_HR_like_SDR_e"/>
    <property type="match status" value="1"/>
</dbReference>
<evidence type="ECO:0000256" key="5">
    <source>
        <dbReference type="ARBA" id="ARBA00048200"/>
    </source>
</evidence>
<evidence type="ECO:0000256" key="4">
    <source>
        <dbReference type="ARBA" id="ARBA00017099"/>
    </source>
</evidence>
<dbReference type="InterPro" id="IPR005913">
    <property type="entry name" value="dTDP_dehydrorham_reduct"/>
</dbReference>
<keyword evidence="6" id="KW-0560">Oxidoreductase</keyword>
<dbReference type="OrthoDB" id="9803892at2"/>
<gene>
    <name evidence="8" type="primary">rfbD</name>
    <name evidence="8" type="ORF">C7H52_03075</name>
</gene>
<dbReference type="RefSeq" id="WP_106462418.1">
    <property type="nucleotide sequence ID" value="NZ_PXOQ01000007.1"/>
</dbReference>
<dbReference type="NCBIfam" id="TIGR01214">
    <property type="entry name" value="rmlD"/>
    <property type="match status" value="1"/>
</dbReference>
<dbReference type="Gene3D" id="3.90.25.10">
    <property type="entry name" value="UDP-galactose 4-epimerase, domain 1"/>
    <property type="match status" value="1"/>
</dbReference>
<name>A0A2T1NCW1_9FLAO</name>
<reference evidence="8 9" key="1">
    <citation type="submission" date="2018-03" db="EMBL/GenBank/DDBJ databases">
        <title>Mesoflavibacter sp. HG37 and Mesoflavibacter sp. HG96 sp.nov., two marine bacteria isolated from seawater of Western Pacific Ocean.</title>
        <authorList>
            <person name="Cheng H."/>
            <person name="Wu Y.-H."/>
            <person name="Guo L.-L."/>
            <person name="Xu X.-W."/>
        </authorList>
    </citation>
    <scope>NUCLEOTIDE SEQUENCE [LARGE SCALE GENOMIC DNA]</scope>
    <source>
        <strain evidence="8 9">KCTC 32269</strain>
    </source>
</reference>
<evidence type="ECO:0000256" key="1">
    <source>
        <dbReference type="ARBA" id="ARBA00004781"/>
    </source>
</evidence>
<dbReference type="AlphaFoldDB" id="A0A2T1NCW1"/>
<dbReference type="Proteomes" id="UP000238426">
    <property type="component" value="Unassembled WGS sequence"/>
</dbReference>
<comment type="catalytic activity">
    <reaction evidence="5">
        <text>dTDP-beta-L-rhamnose + NADP(+) = dTDP-4-dehydro-beta-L-rhamnose + NADPH + H(+)</text>
        <dbReference type="Rhea" id="RHEA:21796"/>
        <dbReference type="ChEBI" id="CHEBI:15378"/>
        <dbReference type="ChEBI" id="CHEBI:57510"/>
        <dbReference type="ChEBI" id="CHEBI:57783"/>
        <dbReference type="ChEBI" id="CHEBI:58349"/>
        <dbReference type="ChEBI" id="CHEBI:62830"/>
        <dbReference type="EC" id="1.1.1.133"/>
    </reaction>
</comment>
<evidence type="ECO:0000256" key="3">
    <source>
        <dbReference type="ARBA" id="ARBA00012929"/>
    </source>
</evidence>
<sequence length="282" mass="32057">MKHILVTGANGQLGQCLKVLAQSSEHSFTFLNSKELDVTNPNQITSVFKTQSYDFCINCAAYTAVDKAESEVNQAQSINAQGAKNLAEACKTFNTVLIHISTDFVFDGTKHISYIETDATNPLSVYGQTKLEAEQYIQEILERYYIIRTSWLYSEFGKNFVKRMLHLARNRDELNIVDNQIGTPTYAMDLAKVILKMIPTEVYYGLYHFSNQGVASWYDFAKVIFELTQTTIKVNPIPASSYPTPAERPHFSVLNKAKIVQNFNLEIPYWQESLKKCIKALF</sequence>
<protein>
    <recommendedName>
        <fullName evidence="4 6">dTDP-4-dehydrorhamnose reductase</fullName>
        <ecNumber evidence="3 6">1.1.1.133</ecNumber>
    </recommendedName>
</protein>
<evidence type="ECO:0000313" key="9">
    <source>
        <dbReference type="Proteomes" id="UP000238426"/>
    </source>
</evidence>
<accession>A0A2T1NCW1</accession>
<evidence type="ECO:0000256" key="2">
    <source>
        <dbReference type="ARBA" id="ARBA00010944"/>
    </source>
</evidence>
<comment type="similarity">
    <text evidence="2 6">Belongs to the dTDP-4-dehydrorhamnose reductase family.</text>
</comment>
<dbReference type="UniPathway" id="UPA00124"/>
<dbReference type="InterPro" id="IPR029903">
    <property type="entry name" value="RmlD-like-bd"/>
</dbReference>
<keyword evidence="9" id="KW-1185">Reference proteome</keyword>
<dbReference type="PANTHER" id="PTHR10491">
    <property type="entry name" value="DTDP-4-DEHYDRORHAMNOSE REDUCTASE"/>
    <property type="match status" value="1"/>
</dbReference>
<dbReference type="GO" id="GO:0005829">
    <property type="term" value="C:cytosol"/>
    <property type="evidence" value="ECO:0007669"/>
    <property type="project" value="TreeGrafter"/>
</dbReference>
<comment type="function">
    <text evidence="6">Catalyzes the reduction of dTDP-6-deoxy-L-lyxo-4-hexulose to yield dTDP-L-rhamnose.</text>
</comment>
<comment type="caution">
    <text evidence="8">The sequence shown here is derived from an EMBL/GenBank/DDBJ whole genome shotgun (WGS) entry which is preliminary data.</text>
</comment>
<evidence type="ECO:0000313" key="8">
    <source>
        <dbReference type="EMBL" id="PSG90278.1"/>
    </source>
</evidence>
<dbReference type="GO" id="GO:0008831">
    <property type="term" value="F:dTDP-4-dehydrorhamnose reductase activity"/>
    <property type="evidence" value="ECO:0007669"/>
    <property type="project" value="UniProtKB-EC"/>
</dbReference>
<evidence type="ECO:0000259" key="7">
    <source>
        <dbReference type="Pfam" id="PF04321"/>
    </source>
</evidence>
<keyword evidence="6" id="KW-0521">NADP</keyword>
<organism evidence="8 9">
    <name type="scientific">Aurantibacter aestuarii</name>
    <dbReference type="NCBI Taxonomy" id="1266046"/>
    <lineage>
        <taxon>Bacteria</taxon>
        <taxon>Pseudomonadati</taxon>
        <taxon>Bacteroidota</taxon>
        <taxon>Flavobacteriia</taxon>
        <taxon>Flavobacteriales</taxon>
        <taxon>Flavobacteriaceae</taxon>
        <taxon>Aurantibacter</taxon>
    </lineage>
</organism>
<dbReference type="SUPFAM" id="SSF51735">
    <property type="entry name" value="NAD(P)-binding Rossmann-fold domains"/>
    <property type="match status" value="1"/>
</dbReference>